<dbReference type="Proteomes" id="UP000002894">
    <property type="component" value="Segment"/>
</dbReference>
<dbReference type="KEGG" id="vg:15041360"/>
<gene>
    <name evidence="1" type="ORF">Aes012_121</name>
</gene>
<evidence type="ECO:0000313" key="1">
    <source>
        <dbReference type="EMBL" id="AFN69751.1"/>
    </source>
</evidence>
<dbReference type="OrthoDB" id="33521at10239"/>
<dbReference type="RefSeq" id="YP_007677838.1">
    <property type="nucleotide sequence ID" value="NC_020879.1"/>
</dbReference>
<accession>I6YMH1</accession>
<name>I6YMH1_9CAUD</name>
<proteinExistence type="predicted"/>
<sequence>MLYNLNEPGYPFDIFMSVSGLSDKTSNDIAGETLKITCVYPVGDNYNWFRPKNAFAIRSIVPEQQFKFVRIQVDADFNRQIEAVFSKELVHSDVLDALVYVAFDYCHGIGHCIAAGFTDGEGTYWGRSDSIGIDCKGNS</sequence>
<keyword evidence="2" id="KW-1185">Reference proteome</keyword>
<dbReference type="EMBL" id="JN377895">
    <property type="protein sequence ID" value="AFN69751.1"/>
    <property type="molecule type" value="Genomic_DNA"/>
</dbReference>
<organism evidence="1 2">
    <name type="scientific">Aeromonas phage Aes012</name>
    <dbReference type="NCBI Taxonomy" id="1198014"/>
    <lineage>
        <taxon>Viruses</taxon>
        <taxon>Duplodnaviria</taxon>
        <taxon>Heunggongvirae</taxon>
        <taxon>Uroviricota</taxon>
        <taxon>Caudoviricetes</taxon>
        <taxon>Pantevenvirales</taxon>
        <taxon>Straboviridae</taxon>
        <taxon>Tulanevirus</taxon>
        <taxon>Tulanevirus aes12</taxon>
    </lineage>
</organism>
<reference evidence="1 2" key="1">
    <citation type="submission" date="2011-07" db="EMBL/GenBank/DDBJ databases">
        <title>Complete genome of Aeromonas phage Aes012.</title>
        <authorList>
            <person name="Petrov V.M."/>
            <person name="Ratnayaka S."/>
            <person name="Karam J.D."/>
        </authorList>
    </citation>
    <scope>NUCLEOTIDE SEQUENCE [LARGE SCALE GENOMIC DNA]</scope>
</reference>
<dbReference type="GeneID" id="15041360"/>
<protein>
    <submittedName>
        <fullName evidence="1">Putative phage protein</fullName>
    </submittedName>
</protein>
<evidence type="ECO:0000313" key="2">
    <source>
        <dbReference type="Proteomes" id="UP000002894"/>
    </source>
</evidence>